<evidence type="ECO:0000256" key="6">
    <source>
        <dbReference type="ARBA" id="ARBA00023077"/>
    </source>
</evidence>
<evidence type="ECO:0000256" key="8">
    <source>
        <dbReference type="ARBA" id="ARBA00023237"/>
    </source>
</evidence>
<dbReference type="InterPro" id="IPR039426">
    <property type="entry name" value="TonB-dep_rcpt-like"/>
</dbReference>
<comment type="similarity">
    <text evidence="2 9">Belongs to the TonB-dependent receptor family.</text>
</comment>
<evidence type="ECO:0000256" key="5">
    <source>
        <dbReference type="ARBA" id="ARBA00022692"/>
    </source>
</evidence>
<evidence type="ECO:0000256" key="11">
    <source>
        <dbReference type="SAM" id="SignalP"/>
    </source>
</evidence>
<evidence type="ECO:0000313" key="15">
    <source>
        <dbReference type="Proteomes" id="UP001524587"/>
    </source>
</evidence>
<name>A0ABT1W8G1_9PROT</name>
<keyword evidence="3" id="KW-0813">Transport</keyword>
<evidence type="ECO:0000256" key="3">
    <source>
        <dbReference type="ARBA" id="ARBA00022448"/>
    </source>
</evidence>
<feature type="chain" id="PRO_5045208707" evidence="11">
    <location>
        <begin position="23"/>
        <end position="737"/>
    </location>
</feature>
<dbReference type="InterPro" id="IPR012910">
    <property type="entry name" value="Plug_dom"/>
</dbReference>
<evidence type="ECO:0000256" key="1">
    <source>
        <dbReference type="ARBA" id="ARBA00004571"/>
    </source>
</evidence>
<evidence type="ECO:0000256" key="10">
    <source>
        <dbReference type="SAM" id="MobiDB-lite"/>
    </source>
</evidence>
<dbReference type="PANTHER" id="PTHR30069:SF41">
    <property type="entry name" value="HEME_HEMOPEXIN UTILIZATION PROTEIN C"/>
    <property type="match status" value="1"/>
</dbReference>
<feature type="domain" description="TonB-dependent receptor plug" evidence="13">
    <location>
        <begin position="95"/>
        <end position="198"/>
    </location>
</feature>
<keyword evidence="4" id="KW-1134">Transmembrane beta strand</keyword>
<proteinExistence type="inferred from homology"/>
<dbReference type="InterPro" id="IPR000531">
    <property type="entry name" value="Beta-barrel_TonB"/>
</dbReference>
<protein>
    <submittedName>
        <fullName evidence="14">TonB-dependent receptor plug domain-containing protein</fullName>
    </submittedName>
</protein>
<comment type="subcellular location">
    <subcellularLocation>
        <location evidence="1">Cell outer membrane</location>
        <topology evidence="1">Multi-pass membrane protein</topology>
    </subcellularLocation>
</comment>
<reference evidence="14 15" key="1">
    <citation type="submission" date="2022-06" db="EMBL/GenBank/DDBJ databases">
        <title>Endosaccharibacter gen. nov., sp. nov., endophytic bacteria isolated from sugarcane.</title>
        <authorList>
            <person name="Pitiwittayakul N."/>
            <person name="Yukphan P."/>
            <person name="Charoenyingcharoen P."/>
            <person name="Tanasupawat S."/>
        </authorList>
    </citation>
    <scope>NUCLEOTIDE SEQUENCE [LARGE SCALE GENOMIC DNA]</scope>
    <source>
        <strain evidence="14 15">KSS8</strain>
    </source>
</reference>
<dbReference type="Gene3D" id="2.170.130.10">
    <property type="entry name" value="TonB-dependent receptor, plug domain"/>
    <property type="match status" value="1"/>
</dbReference>
<feature type="signal peptide" evidence="11">
    <location>
        <begin position="1"/>
        <end position="22"/>
    </location>
</feature>
<dbReference type="EMBL" id="JAMSKV010000006">
    <property type="protein sequence ID" value="MCQ8278522.1"/>
    <property type="molecule type" value="Genomic_DNA"/>
</dbReference>
<dbReference type="Pfam" id="PF00593">
    <property type="entry name" value="TonB_dep_Rec_b-barrel"/>
    <property type="match status" value="1"/>
</dbReference>
<dbReference type="RefSeq" id="WP_422864002.1">
    <property type="nucleotide sequence ID" value="NZ_JAMSKV010000006.1"/>
</dbReference>
<evidence type="ECO:0000259" key="13">
    <source>
        <dbReference type="Pfam" id="PF07715"/>
    </source>
</evidence>
<keyword evidence="8" id="KW-0998">Cell outer membrane</keyword>
<evidence type="ECO:0000256" key="9">
    <source>
        <dbReference type="RuleBase" id="RU003357"/>
    </source>
</evidence>
<evidence type="ECO:0000256" key="7">
    <source>
        <dbReference type="ARBA" id="ARBA00023136"/>
    </source>
</evidence>
<evidence type="ECO:0000256" key="4">
    <source>
        <dbReference type="ARBA" id="ARBA00022452"/>
    </source>
</evidence>
<dbReference type="Pfam" id="PF07715">
    <property type="entry name" value="Plug"/>
    <property type="match status" value="1"/>
</dbReference>
<comment type="caution">
    <text evidence="14">The sequence shown here is derived from an EMBL/GenBank/DDBJ whole genome shotgun (WGS) entry which is preliminary data.</text>
</comment>
<dbReference type="Proteomes" id="UP001524587">
    <property type="component" value="Unassembled WGS sequence"/>
</dbReference>
<keyword evidence="5" id="KW-0812">Transmembrane</keyword>
<keyword evidence="15" id="KW-1185">Reference proteome</keyword>
<organism evidence="14 15">
    <name type="scientific">Endosaccharibacter trunci</name>
    <dbReference type="NCBI Taxonomy" id="2812733"/>
    <lineage>
        <taxon>Bacteria</taxon>
        <taxon>Pseudomonadati</taxon>
        <taxon>Pseudomonadota</taxon>
        <taxon>Alphaproteobacteria</taxon>
        <taxon>Acetobacterales</taxon>
        <taxon>Acetobacteraceae</taxon>
        <taxon>Endosaccharibacter</taxon>
    </lineage>
</organism>
<keyword evidence="14" id="KW-0675">Receptor</keyword>
<keyword evidence="11" id="KW-0732">Signal</keyword>
<sequence length="737" mass="80698">MVVRLYSFKPNHLALWTSVAMAAWTPLAFAQAPAVTPAHAASKHPRKAKPTSATSRKPKVEVITVAARGLHDRTGPNDAAKPMDLGTSPLNDIAEVSHLDNTQIRNTATHTSADLLRSIPGFAIDDFQNGGIAQGIGARGWPTESDGNYVATYVDGYIRNLYSGPSTNGYDDLNPLIPELIGGLTVVHGPFDVRYGGNFSSAGDVVFTTRDFTPTGFSLSGGSFGHVRGLATIGLQRGNLDFYTALEGMHEDGYRQNNKNERLNSFSKAVVHLDNGDTIRVTAQGYWTDYGQAGSIRQSLLESGAVPLTIAVNDHDRGAKNQYTLTGQYVHTQGNMTLDANVYADKALLIRQITRGDPGVFKPQNDYRDDRYTLGGGVEPYWLFKLQNGGSADLRTGVTTHVDFARVYRQPGVDGVPVEQPSVYSAITGVFSLSRFTEINPAAYISSSIKPWEWVKATGGVRYDEFTYDLYSTTYVKQSNSLRRQHIVTHTGTPTIKFGLALNPIKPVTVFANYGQSITSPNANTDLPSNPHLQSSRLGSEEIGVRYDYRPLDAHIQVSSYYTVNSNEIGTDQATLTQTNLGKSHRSGYDVDGSIALFRGQRVQLNVHGSYNYVRARLVSAATSFIPNVADWLADYGFDAYMPLPNGNGKNLDLTVDHQFVGPQPLDSSRIFVAKQYQRIATKLTYNDPRQHNMRVWVSAIIFPENRLSEDAFVSSGAVYTAPQPFLTMEGGVSFGF</sequence>
<gene>
    <name evidence="14" type="ORF">NFI95_08665</name>
</gene>
<dbReference type="PANTHER" id="PTHR30069">
    <property type="entry name" value="TONB-DEPENDENT OUTER MEMBRANE RECEPTOR"/>
    <property type="match status" value="1"/>
</dbReference>
<evidence type="ECO:0000259" key="12">
    <source>
        <dbReference type="Pfam" id="PF00593"/>
    </source>
</evidence>
<dbReference type="Gene3D" id="2.40.170.20">
    <property type="entry name" value="TonB-dependent receptor, beta-barrel domain"/>
    <property type="match status" value="1"/>
</dbReference>
<keyword evidence="7 9" id="KW-0472">Membrane</keyword>
<dbReference type="InterPro" id="IPR037066">
    <property type="entry name" value="Plug_dom_sf"/>
</dbReference>
<evidence type="ECO:0000256" key="2">
    <source>
        <dbReference type="ARBA" id="ARBA00009810"/>
    </source>
</evidence>
<feature type="domain" description="TonB-dependent receptor-like beta-barrel" evidence="12">
    <location>
        <begin position="312"/>
        <end position="638"/>
    </location>
</feature>
<keyword evidence="6 9" id="KW-0798">TonB box</keyword>
<dbReference type="SUPFAM" id="SSF56935">
    <property type="entry name" value="Porins"/>
    <property type="match status" value="1"/>
</dbReference>
<accession>A0ABT1W8G1</accession>
<evidence type="ECO:0000313" key="14">
    <source>
        <dbReference type="EMBL" id="MCQ8278522.1"/>
    </source>
</evidence>
<feature type="region of interest" description="Disordered" evidence="10">
    <location>
        <begin position="37"/>
        <end position="57"/>
    </location>
</feature>
<dbReference type="InterPro" id="IPR036942">
    <property type="entry name" value="Beta-barrel_TonB_sf"/>
</dbReference>